<dbReference type="Gene3D" id="3.40.630.30">
    <property type="match status" value="1"/>
</dbReference>
<dbReference type="RefSeq" id="WP_228085989.1">
    <property type="nucleotide sequence ID" value="NZ_JACVHL010000033.1"/>
</dbReference>
<dbReference type="AlphaFoldDB" id="A0A9Q3UIM0"/>
<proteinExistence type="predicted"/>
<sequence length="168" mass="18832">MLEAVGTEGCQRLFSDFSCPKNPDLEIFLKTKSIRFKQSDNSRTYLILDSESTDILAYFSISFKEVSLTQAELSKNQVKKLDGINKHSERVRAYLIGQIGKNFAIPQNPISLPNILEEVYAIIEAAQALVGGRAIILECGKVNKLIDIYRDNGFDVLIQSDEEPLVTM</sequence>
<accession>A0A9Q3UIM0</accession>
<gene>
    <name evidence="1" type="ORF">IB292_23165</name>
</gene>
<evidence type="ECO:0000313" key="1">
    <source>
        <dbReference type="EMBL" id="MCC3807921.1"/>
    </source>
</evidence>
<reference evidence="1" key="1">
    <citation type="submission" date="2020-09" db="EMBL/GenBank/DDBJ databases">
        <title>Genome sequence of Vibrio parahaemolyticus isolates.</title>
        <authorList>
            <person name="Hammerl J.A."/>
            <person name="Strauch E."/>
        </authorList>
    </citation>
    <scope>NUCLEOTIDE SEQUENCE</scope>
    <source>
        <strain evidence="1">17-VB00146</strain>
    </source>
</reference>
<feature type="non-terminal residue" evidence="1">
    <location>
        <position position="168"/>
    </location>
</feature>
<comment type="caution">
    <text evidence="1">The sequence shown here is derived from an EMBL/GenBank/DDBJ whole genome shotgun (WGS) entry which is preliminary data.</text>
</comment>
<name>A0A9Q3UIM0_VIBPH</name>
<evidence type="ECO:0000313" key="2">
    <source>
        <dbReference type="Proteomes" id="UP000726777"/>
    </source>
</evidence>
<protein>
    <submittedName>
        <fullName evidence="1">Acetyltransferase</fullName>
    </submittedName>
</protein>
<organism evidence="1 2">
    <name type="scientific">Vibrio parahaemolyticus</name>
    <dbReference type="NCBI Taxonomy" id="670"/>
    <lineage>
        <taxon>Bacteria</taxon>
        <taxon>Pseudomonadati</taxon>
        <taxon>Pseudomonadota</taxon>
        <taxon>Gammaproteobacteria</taxon>
        <taxon>Vibrionales</taxon>
        <taxon>Vibrionaceae</taxon>
        <taxon>Vibrio</taxon>
    </lineage>
</organism>
<dbReference type="Proteomes" id="UP000726777">
    <property type="component" value="Unassembled WGS sequence"/>
</dbReference>
<dbReference type="EMBL" id="JACVHL010000033">
    <property type="protein sequence ID" value="MCC3807921.1"/>
    <property type="molecule type" value="Genomic_DNA"/>
</dbReference>